<dbReference type="Proteomes" id="UP000663836">
    <property type="component" value="Unassembled WGS sequence"/>
</dbReference>
<reference evidence="2" key="1">
    <citation type="submission" date="2021-02" db="EMBL/GenBank/DDBJ databases">
        <authorList>
            <person name="Nowell W R."/>
        </authorList>
    </citation>
    <scope>NUCLEOTIDE SEQUENCE</scope>
</reference>
<dbReference type="AlphaFoldDB" id="A0A818JZJ0"/>
<sequence length="120" mass="13402">MADCGQLVKTKGGLLSFNNFLSISMKRQVSLNFARKSMALSDLIGVLFVMNADPSIASTPFADIRGISYFKGEEEILFSMHFIFRRGLIKQIDGNNRLLQVDLTLTSDNDPNLHSFAEQI</sequence>
<dbReference type="EMBL" id="CAJOBD010000038">
    <property type="protein sequence ID" value="CAF3547816.1"/>
    <property type="molecule type" value="Genomic_DNA"/>
</dbReference>
<evidence type="ECO:0000313" key="3">
    <source>
        <dbReference type="Proteomes" id="UP000663836"/>
    </source>
</evidence>
<dbReference type="EMBL" id="CAJNOT010000232">
    <property type="protein sequence ID" value="CAF0904759.1"/>
    <property type="molecule type" value="Genomic_DNA"/>
</dbReference>
<dbReference type="Gene3D" id="3.90.176.10">
    <property type="entry name" value="Toxin ADP-ribosyltransferase, Chain A, domain 1"/>
    <property type="match status" value="1"/>
</dbReference>
<accession>A0A818JZJ0</accession>
<dbReference type="Proteomes" id="UP000663864">
    <property type="component" value="Unassembled WGS sequence"/>
</dbReference>
<comment type="caution">
    <text evidence="2">The sequence shown here is derived from an EMBL/GenBank/DDBJ whole genome shotgun (WGS) entry which is preliminary data.</text>
</comment>
<protein>
    <submittedName>
        <fullName evidence="2">Uncharacterized protein</fullName>
    </submittedName>
</protein>
<gene>
    <name evidence="2" type="ORF">JBS370_LOCUS1193</name>
    <name evidence="1" type="ORF">ZHD862_LOCUS7574</name>
</gene>
<evidence type="ECO:0000313" key="1">
    <source>
        <dbReference type="EMBL" id="CAF0904759.1"/>
    </source>
</evidence>
<dbReference type="SUPFAM" id="SSF56399">
    <property type="entry name" value="ADP-ribosylation"/>
    <property type="match status" value="1"/>
</dbReference>
<evidence type="ECO:0000313" key="2">
    <source>
        <dbReference type="EMBL" id="CAF3547816.1"/>
    </source>
</evidence>
<organism evidence="2 3">
    <name type="scientific">Rotaria sordida</name>
    <dbReference type="NCBI Taxonomy" id="392033"/>
    <lineage>
        <taxon>Eukaryota</taxon>
        <taxon>Metazoa</taxon>
        <taxon>Spiralia</taxon>
        <taxon>Gnathifera</taxon>
        <taxon>Rotifera</taxon>
        <taxon>Eurotatoria</taxon>
        <taxon>Bdelloidea</taxon>
        <taxon>Philodinida</taxon>
        <taxon>Philodinidae</taxon>
        <taxon>Rotaria</taxon>
    </lineage>
</organism>
<proteinExistence type="predicted"/>
<name>A0A818JZJ0_9BILA</name>